<feature type="compositionally biased region" description="Acidic residues" evidence="1">
    <location>
        <begin position="86"/>
        <end position="103"/>
    </location>
</feature>
<accession>A0A9P6MJQ9</accession>
<dbReference type="AlphaFoldDB" id="A0A9P6MJQ9"/>
<comment type="caution">
    <text evidence="2">The sequence shown here is derived from an EMBL/GenBank/DDBJ whole genome shotgun (WGS) entry which is preliminary data.</text>
</comment>
<dbReference type="Proteomes" id="UP000749646">
    <property type="component" value="Unassembled WGS sequence"/>
</dbReference>
<gene>
    <name evidence="2" type="ORF">BGZ65_012732</name>
</gene>
<proteinExistence type="predicted"/>
<name>A0A9P6MJQ9_9FUNG</name>
<organism evidence="2 3">
    <name type="scientific">Modicella reniformis</name>
    <dbReference type="NCBI Taxonomy" id="1440133"/>
    <lineage>
        <taxon>Eukaryota</taxon>
        <taxon>Fungi</taxon>
        <taxon>Fungi incertae sedis</taxon>
        <taxon>Mucoromycota</taxon>
        <taxon>Mortierellomycotina</taxon>
        <taxon>Mortierellomycetes</taxon>
        <taxon>Mortierellales</taxon>
        <taxon>Mortierellaceae</taxon>
        <taxon>Modicella</taxon>
    </lineage>
</organism>
<sequence length="445" mass="48159">MVKEHQAATLSVGSVQANINTYLGGTLPADVKRDVLDFIRRCVDVSNEAKRRAHIALAMYIKDPTTNQATLRTAMGADRAAVAAIADDDEGDDDDDDDDDDDEGGSKGGRGDNKKFFRALRIGLCNGQPGTTNASGLEEILPDISRATRCQTILQELGCSETEQASHVSITELELVHMLLNVPSVANVLRDPNGLGFTTIPSAPNVLNGLAPGAVINKLISPFGLPSAQVIGCKRYRRQTTVMTLAQMRTHLQNLRAPPAGGIIPGSPLQGAVRYVLRGSFLTNGVQLQLRSTRGYGAHLREIRNVFPTRQEVLNIFGPPTNGTIGGDVDVLALDLGEAYTIGACAIRATNPDYRLTLAVSRKALYQPRLKFRRWLETQKKQQIPGTPGLRPEIPQGSIGNIESSLPALDGDPNLVIIHLDVLFSCTHRNGHSYFVVLHPCILQK</sequence>
<keyword evidence="3" id="KW-1185">Reference proteome</keyword>
<reference evidence="2" key="1">
    <citation type="journal article" date="2020" name="Fungal Divers.">
        <title>Resolving the Mortierellaceae phylogeny through synthesis of multi-gene phylogenetics and phylogenomics.</title>
        <authorList>
            <person name="Vandepol N."/>
            <person name="Liber J."/>
            <person name="Desiro A."/>
            <person name="Na H."/>
            <person name="Kennedy M."/>
            <person name="Barry K."/>
            <person name="Grigoriev I.V."/>
            <person name="Miller A.N."/>
            <person name="O'Donnell K."/>
            <person name="Stajich J.E."/>
            <person name="Bonito G."/>
        </authorList>
    </citation>
    <scope>NUCLEOTIDE SEQUENCE</scope>
    <source>
        <strain evidence="2">MES-2147</strain>
    </source>
</reference>
<dbReference type="EMBL" id="JAAAHW010000238">
    <property type="protein sequence ID" value="KAG0004770.1"/>
    <property type="molecule type" value="Genomic_DNA"/>
</dbReference>
<protein>
    <submittedName>
        <fullName evidence="2">Uncharacterized protein</fullName>
    </submittedName>
</protein>
<evidence type="ECO:0000256" key="1">
    <source>
        <dbReference type="SAM" id="MobiDB-lite"/>
    </source>
</evidence>
<dbReference type="OrthoDB" id="2435810at2759"/>
<feature type="region of interest" description="Disordered" evidence="1">
    <location>
        <begin position="84"/>
        <end position="112"/>
    </location>
</feature>
<evidence type="ECO:0000313" key="2">
    <source>
        <dbReference type="EMBL" id="KAG0004770.1"/>
    </source>
</evidence>
<evidence type="ECO:0000313" key="3">
    <source>
        <dbReference type="Proteomes" id="UP000749646"/>
    </source>
</evidence>